<gene>
    <name evidence="2" type="ORF">A1359_13045</name>
</gene>
<evidence type="ECO:0000313" key="3">
    <source>
        <dbReference type="Proteomes" id="UP000078476"/>
    </source>
</evidence>
<dbReference type="RefSeq" id="WP_066984878.1">
    <property type="nucleotide sequence ID" value="NZ_LUUI01000126.1"/>
</dbReference>
<keyword evidence="3" id="KW-1185">Reference proteome</keyword>
<dbReference type="SUPFAM" id="SSF52980">
    <property type="entry name" value="Restriction endonuclease-like"/>
    <property type="match status" value="1"/>
</dbReference>
<protein>
    <submittedName>
        <fullName evidence="2">Restriction endonuclease</fullName>
    </submittedName>
</protein>
<dbReference type="GO" id="GO:0004519">
    <property type="term" value="F:endonuclease activity"/>
    <property type="evidence" value="ECO:0007669"/>
    <property type="project" value="UniProtKB-KW"/>
</dbReference>
<keyword evidence="2" id="KW-0255">Endonuclease</keyword>
<evidence type="ECO:0000259" key="1">
    <source>
        <dbReference type="Pfam" id="PF05685"/>
    </source>
</evidence>
<accession>A0A177N4P9</accession>
<keyword evidence="2" id="KW-0540">Nuclease</keyword>
<dbReference type="InterPro" id="IPR012296">
    <property type="entry name" value="Nuclease_put_TT1808"/>
</dbReference>
<dbReference type="OrthoDB" id="9799703at2"/>
<dbReference type="Proteomes" id="UP000078476">
    <property type="component" value="Unassembled WGS sequence"/>
</dbReference>
<dbReference type="Pfam" id="PF05685">
    <property type="entry name" value="Uma2"/>
    <property type="match status" value="1"/>
</dbReference>
<proteinExistence type="predicted"/>
<dbReference type="PANTHER" id="PTHR34107">
    <property type="entry name" value="SLL0198 PROTEIN-RELATED"/>
    <property type="match status" value="1"/>
</dbReference>
<keyword evidence="2" id="KW-0378">Hydrolase</keyword>
<dbReference type="AlphaFoldDB" id="A0A177N4P9"/>
<comment type="caution">
    <text evidence="2">The sequence shown here is derived from an EMBL/GenBank/DDBJ whole genome shotgun (WGS) entry which is preliminary data.</text>
</comment>
<name>A0A177N4P9_9GAMM</name>
<dbReference type="Gene3D" id="3.90.1570.10">
    <property type="entry name" value="tt1808, chain A"/>
    <property type="match status" value="1"/>
</dbReference>
<evidence type="ECO:0000313" key="2">
    <source>
        <dbReference type="EMBL" id="OAI12825.1"/>
    </source>
</evidence>
<sequence length="201" mass="23115">MAKITELSQLDMNGTYNYADYLTWQLQETVELIKGKIMAMSPAPNIKHQRISLNLSLCLGNYFKHKVCQLFVAPFDVKLYDRRDSLLKDQEVFSVVQPDLCVICDPNKLTLQSCDGSPDWIIEVLSPGNSKKELHLKYDLYQENGVTEYWLVYPYEQTVQQFVLDDASQKYQLHAMCAGDDIATPYLFPELQIDLADVFAE</sequence>
<dbReference type="STRING" id="980561.A1359_13045"/>
<reference evidence="2 3" key="1">
    <citation type="submission" date="2016-03" db="EMBL/GenBank/DDBJ databases">
        <authorList>
            <person name="Ploux O."/>
        </authorList>
    </citation>
    <scope>NUCLEOTIDE SEQUENCE [LARGE SCALE GENOMIC DNA]</scope>
    <source>
        <strain evidence="2 3">R-45370</strain>
    </source>
</reference>
<dbReference type="InterPro" id="IPR011335">
    <property type="entry name" value="Restrct_endonuc-II-like"/>
</dbReference>
<organism evidence="2 3">
    <name type="scientific">Methylomonas lenta</name>
    <dbReference type="NCBI Taxonomy" id="980561"/>
    <lineage>
        <taxon>Bacteria</taxon>
        <taxon>Pseudomonadati</taxon>
        <taxon>Pseudomonadota</taxon>
        <taxon>Gammaproteobacteria</taxon>
        <taxon>Methylococcales</taxon>
        <taxon>Methylococcaceae</taxon>
        <taxon>Methylomonas</taxon>
    </lineage>
</organism>
<dbReference type="EMBL" id="LUUI01000126">
    <property type="protein sequence ID" value="OAI12825.1"/>
    <property type="molecule type" value="Genomic_DNA"/>
</dbReference>
<feature type="domain" description="Putative restriction endonuclease" evidence="1">
    <location>
        <begin position="20"/>
        <end position="195"/>
    </location>
</feature>
<dbReference type="PANTHER" id="PTHR34107:SF4">
    <property type="entry name" value="SLL1222 PROTEIN"/>
    <property type="match status" value="1"/>
</dbReference>
<dbReference type="InterPro" id="IPR008538">
    <property type="entry name" value="Uma2"/>
</dbReference>
<dbReference type="CDD" id="cd06260">
    <property type="entry name" value="DUF820-like"/>
    <property type="match status" value="1"/>
</dbReference>